<name>A0A9P8I1C9_9PEZI</name>
<dbReference type="GO" id="GO:0005655">
    <property type="term" value="C:nucleolar ribonuclease P complex"/>
    <property type="evidence" value="ECO:0007669"/>
    <property type="project" value="TreeGrafter"/>
</dbReference>
<feature type="region of interest" description="Disordered" evidence="4">
    <location>
        <begin position="235"/>
        <end position="283"/>
    </location>
</feature>
<organism evidence="5 6">
    <name type="scientific">Glutinoglossum americanum</name>
    <dbReference type="NCBI Taxonomy" id="1670608"/>
    <lineage>
        <taxon>Eukaryota</taxon>
        <taxon>Fungi</taxon>
        <taxon>Dikarya</taxon>
        <taxon>Ascomycota</taxon>
        <taxon>Pezizomycotina</taxon>
        <taxon>Geoglossomycetes</taxon>
        <taxon>Geoglossales</taxon>
        <taxon>Geoglossaceae</taxon>
        <taxon>Glutinoglossum</taxon>
    </lineage>
</organism>
<proteinExistence type="inferred from homology"/>
<dbReference type="SUPFAM" id="SSF89550">
    <property type="entry name" value="PHP domain-like"/>
    <property type="match status" value="1"/>
</dbReference>
<evidence type="ECO:0000256" key="4">
    <source>
        <dbReference type="SAM" id="MobiDB-lite"/>
    </source>
</evidence>
<evidence type="ECO:0000256" key="3">
    <source>
        <dbReference type="ARBA" id="ARBA00022694"/>
    </source>
</evidence>
<comment type="subcellular location">
    <subcellularLocation>
        <location evidence="1">Nucleus</location>
    </subcellularLocation>
</comment>
<sequence>MFHDLHVPWTAENDELRRTVAFLEECENLSLEITDTCPIPRDPFPTTKKIRFLRRANLILDDPSQNHRLASLSAAYDLLSVRPTTEKALLQACTTLDIDIISLDLSVRHPYHFKHKTLAAAIARGVRLEICYAPGIIHSDAVARRNLISNATQLIRATRGRGIVISSEAKNALGLRAPFDVINLGTVWGLAQDKGREAVDREARAVAVMAEMKRTSFRGVIAIIDGGESRVKRLDDSKIPAKRKAGAISTEPNSGTAETPPLSKRRQKKARQDAAKTPIAAKP</sequence>
<dbReference type="OrthoDB" id="17948at2759"/>
<comment type="caution">
    <text evidence="5">The sequence shown here is derived from an EMBL/GenBank/DDBJ whole genome shotgun (WGS) entry which is preliminary data.</text>
</comment>
<dbReference type="GO" id="GO:0008033">
    <property type="term" value="P:tRNA processing"/>
    <property type="evidence" value="ECO:0007669"/>
    <property type="project" value="UniProtKB-KW"/>
</dbReference>
<keyword evidence="3" id="KW-0819">tRNA processing</keyword>
<evidence type="ECO:0000256" key="2">
    <source>
        <dbReference type="ARBA" id="ARBA00007331"/>
    </source>
</evidence>
<comment type="similarity">
    <text evidence="2">Belongs to the eukaryotic/archaeal RNase P protein component 3 family.</text>
</comment>
<keyword evidence="6" id="KW-1185">Reference proteome</keyword>
<evidence type="ECO:0000313" key="6">
    <source>
        <dbReference type="Proteomes" id="UP000698800"/>
    </source>
</evidence>
<protein>
    <submittedName>
        <fullName evidence="5">Uncharacterized protein</fullName>
    </submittedName>
</protein>
<dbReference type="AlphaFoldDB" id="A0A9P8I1C9"/>
<dbReference type="GO" id="GO:0003723">
    <property type="term" value="F:RNA binding"/>
    <property type="evidence" value="ECO:0007669"/>
    <property type="project" value="TreeGrafter"/>
</dbReference>
<dbReference type="PANTHER" id="PTHR13031:SF0">
    <property type="entry name" value="RIBONUCLEASE P PROTEIN SUBUNIT P30"/>
    <property type="match status" value="1"/>
</dbReference>
<dbReference type="Gene3D" id="3.20.20.140">
    <property type="entry name" value="Metal-dependent hydrolases"/>
    <property type="match status" value="1"/>
</dbReference>
<accession>A0A9P8I1C9</accession>
<reference evidence="5" key="1">
    <citation type="submission" date="2021-03" db="EMBL/GenBank/DDBJ databases">
        <title>Comparative genomics and phylogenomic investigation of the class Geoglossomycetes provide insights into ecological specialization and systematics.</title>
        <authorList>
            <person name="Melie T."/>
            <person name="Pirro S."/>
            <person name="Miller A.N."/>
            <person name="Quandt A."/>
        </authorList>
    </citation>
    <scope>NUCLEOTIDE SEQUENCE</scope>
    <source>
        <strain evidence="5">GBOQ0MN5Z8</strain>
    </source>
</reference>
<evidence type="ECO:0000256" key="1">
    <source>
        <dbReference type="ARBA" id="ARBA00004123"/>
    </source>
</evidence>
<dbReference type="Proteomes" id="UP000698800">
    <property type="component" value="Unassembled WGS sequence"/>
</dbReference>
<dbReference type="EMBL" id="JAGHQL010000182">
    <property type="protein sequence ID" value="KAH0536757.1"/>
    <property type="molecule type" value="Genomic_DNA"/>
</dbReference>
<dbReference type="PANTHER" id="PTHR13031">
    <property type="entry name" value="RIBONUCLEASE P SUBUNIT P30"/>
    <property type="match status" value="1"/>
</dbReference>
<dbReference type="InterPro" id="IPR016195">
    <property type="entry name" value="Pol/histidinol_Pase-like"/>
</dbReference>
<dbReference type="InterPro" id="IPR002738">
    <property type="entry name" value="RNase_P_p30"/>
</dbReference>
<dbReference type="Pfam" id="PF01876">
    <property type="entry name" value="RNase_P_p30"/>
    <property type="match status" value="1"/>
</dbReference>
<evidence type="ECO:0000313" key="5">
    <source>
        <dbReference type="EMBL" id="KAH0536757.1"/>
    </source>
</evidence>
<gene>
    <name evidence="5" type="ORF">FGG08_006395</name>
</gene>